<proteinExistence type="predicted"/>
<comment type="caution">
    <text evidence="1">The sequence shown here is derived from an EMBL/GenBank/DDBJ whole genome shotgun (WGS) entry which is preliminary data.</text>
</comment>
<gene>
    <name evidence="1" type="ORF">ACFP1C_00185</name>
</gene>
<accession>A0ABW1TBT2</accession>
<organism evidence="1 2">
    <name type="scientific">Levilactobacillus fujinensis</name>
    <dbReference type="NCBI Taxonomy" id="2486024"/>
    <lineage>
        <taxon>Bacteria</taxon>
        <taxon>Bacillati</taxon>
        <taxon>Bacillota</taxon>
        <taxon>Bacilli</taxon>
        <taxon>Lactobacillales</taxon>
        <taxon>Lactobacillaceae</taxon>
        <taxon>Levilactobacillus</taxon>
    </lineage>
</organism>
<keyword evidence="2" id="KW-1185">Reference proteome</keyword>
<dbReference type="RefSeq" id="WP_164510550.1">
    <property type="nucleotide sequence ID" value="NZ_RHNX01000019.1"/>
</dbReference>
<evidence type="ECO:0008006" key="3">
    <source>
        <dbReference type="Google" id="ProtNLM"/>
    </source>
</evidence>
<dbReference type="EMBL" id="JBHSSI010000001">
    <property type="protein sequence ID" value="MFC6259356.1"/>
    <property type="molecule type" value="Genomic_DNA"/>
</dbReference>
<name>A0ABW1TBT2_9LACO</name>
<evidence type="ECO:0000313" key="2">
    <source>
        <dbReference type="Proteomes" id="UP001596283"/>
    </source>
</evidence>
<dbReference type="Proteomes" id="UP001596283">
    <property type="component" value="Unassembled WGS sequence"/>
</dbReference>
<sequence>MSIRKQYARYPRYITVTTAKSSAKNHATQVISREPGVRRFSELIPIYHFLAGWLDPNKNFKQITVNVVLSTLPGGLKLVDPV</sequence>
<evidence type="ECO:0000313" key="1">
    <source>
        <dbReference type="EMBL" id="MFC6259356.1"/>
    </source>
</evidence>
<protein>
    <recommendedName>
        <fullName evidence="3">Transposase</fullName>
    </recommendedName>
</protein>
<reference evidence="2" key="1">
    <citation type="journal article" date="2019" name="Int. J. Syst. Evol. Microbiol.">
        <title>The Global Catalogue of Microorganisms (GCM) 10K type strain sequencing project: providing services to taxonomists for standard genome sequencing and annotation.</title>
        <authorList>
            <consortium name="The Broad Institute Genomics Platform"/>
            <consortium name="The Broad Institute Genome Sequencing Center for Infectious Disease"/>
            <person name="Wu L."/>
            <person name="Ma J."/>
        </authorList>
    </citation>
    <scope>NUCLEOTIDE SEQUENCE [LARGE SCALE GENOMIC DNA]</scope>
    <source>
        <strain evidence="2">CCM 8908</strain>
    </source>
</reference>